<dbReference type="FunFam" id="3.40.50.1010:FF:000003">
    <property type="entry name" value="Flap endonuclease 1"/>
    <property type="match status" value="1"/>
</dbReference>
<dbReference type="GO" id="GO:0030145">
    <property type="term" value="F:manganese ion binding"/>
    <property type="evidence" value="ECO:0007669"/>
    <property type="project" value="TreeGrafter"/>
</dbReference>
<dbReference type="CDD" id="cd09867">
    <property type="entry name" value="PIN_FEN1"/>
    <property type="match status" value="1"/>
</dbReference>
<dbReference type="EMBL" id="MTYJ01000114">
    <property type="protein sequence ID" value="OQV13890.1"/>
    <property type="molecule type" value="Genomic_DNA"/>
</dbReference>
<keyword evidence="11 15" id="KW-0496">Mitochondrion</keyword>
<feature type="domain" description="XPG-I" evidence="17">
    <location>
        <begin position="146"/>
        <end position="218"/>
    </location>
</feature>
<keyword evidence="10 15" id="KW-0460">Magnesium</keyword>
<dbReference type="PRINTS" id="PR00853">
    <property type="entry name" value="XPGRADSUPER"/>
</dbReference>
<keyword evidence="7 15" id="KW-0227">DNA damage</keyword>
<evidence type="ECO:0000256" key="4">
    <source>
        <dbReference type="ARBA" id="ARBA00022722"/>
    </source>
</evidence>
<evidence type="ECO:0000256" key="15">
    <source>
        <dbReference type="HAMAP-Rule" id="MF_03140"/>
    </source>
</evidence>
<dbReference type="SMART" id="SM00484">
    <property type="entry name" value="XPGI"/>
    <property type="match status" value="1"/>
</dbReference>
<evidence type="ECO:0000256" key="2">
    <source>
        <dbReference type="ARBA" id="ARBA00022553"/>
    </source>
</evidence>
<dbReference type="GO" id="GO:0043137">
    <property type="term" value="P:DNA replication, removal of RNA primer"/>
    <property type="evidence" value="ECO:0007669"/>
    <property type="project" value="UniProtKB-UniRule"/>
</dbReference>
<comment type="caution">
    <text evidence="19">The sequence shown here is derived from an EMBL/GenBank/DDBJ whole genome shotgun (WGS) entry which is preliminary data.</text>
</comment>
<accession>A0A1W0WF98</accession>
<dbReference type="GO" id="GO:0017108">
    <property type="term" value="F:5'-flap endonuclease activity"/>
    <property type="evidence" value="ECO:0007669"/>
    <property type="project" value="UniProtKB-UniRule"/>
</dbReference>
<dbReference type="PANTHER" id="PTHR11081">
    <property type="entry name" value="FLAP ENDONUCLEASE FAMILY MEMBER"/>
    <property type="match status" value="1"/>
</dbReference>
<dbReference type="GO" id="GO:0006284">
    <property type="term" value="P:base-excision repair"/>
    <property type="evidence" value="ECO:0007669"/>
    <property type="project" value="UniProtKB-UniRule"/>
</dbReference>
<evidence type="ECO:0000259" key="17">
    <source>
        <dbReference type="SMART" id="SM00484"/>
    </source>
</evidence>
<dbReference type="InterPro" id="IPR006086">
    <property type="entry name" value="XPG-I_dom"/>
</dbReference>
<keyword evidence="3 15" id="KW-0235">DNA replication</keyword>
<dbReference type="PANTHER" id="PTHR11081:SF9">
    <property type="entry name" value="FLAP ENDONUCLEASE 1"/>
    <property type="match status" value="1"/>
</dbReference>
<dbReference type="HAMAP" id="MF_00614">
    <property type="entry name" value="Fen"/>
    <property type="match status" value="1"/>
</dbReference>
<dbReference type="Gene3D" id="3.40.50.1010">
    <property type="entry name" value="5'-nuclease"/>
    <property type="match status" value="1"/>
</dbReference>
<organism evidence="19 20">
    <name type="scientific">Hypsibius exemplaris</name>
    <name type="common">Freshwater tardigrade</name>
    <dbReference type="NCBI Taxonomy" id="2072580"/>
    <lineage>
        <taxon>Eukaryota</taxon>
        <taxon>Metazoa</taxon>
        <taxon>Ecdysozoa</taxon>
        <taxon>Tardigrada</taxon>
        <taxon>Eutardigrada</taxon>
        <taxon>Parachela</taxon>
        <taxon>Hypsibioidea</taxon>
        <taxon>Hypsibiidae</taxon>
        <taxon>Hypsibius</taxon>
    </lineage>
</organism>
<comment type="function">
    <text evidence="15">Structure-specific nuclease with 5'-flap endonuclease and 5'-3' exonuclease activities involved in DNA replication and repair. During DNA replication, cleaves the 5'-overhanging flap structure that is generated by displacement synthesis when DNA polymerase encounters the 5'-end of a downstream Okazaki fragment. It enters the flap from the 5'-end and then tracks to cleave the flap base, leaving a nick for ligation. Also involved in the long patch base excision repair (LP-BER) pathway, by cleaving within the apurinic/apyrimidinic (AP) site-terminated flap. Acts as a genome stabilization factor that prevents flaps from equilibrating into structures that lead to duplications and deletions. Also possesses 5'-3' exonuclease activity on nicked or gapped double-stranded DNA, and exhibits RNase H activity. Also involved in replication and repair of rDNA and in repairing mitochondrial DNA.</text>
</comment>
<dbReference type="FunFam" id="1.10.150.20:FF:000009">
    <property type="entry name" value="Flap endonuclease 1"/>
    <property type="match status" value="1"/>
</dbReference>
<dbReference type="GO" id="GO:0005739">
    <property type="term" value="C:mitochondrion"/>
    <property type="evidence" value="ECO:0007669"/>
    <property type="project" value="UniProtKB-SubCell"/>
</dbReference>
<evidence type="ECO:0000256" key="13">
    <source>
        <dbReference type="ARBA" id="ARBA00023242"/>
    </source>
</evidence>
<dbReference type="OrthoDB" id="1937206at2759"/>
<evidence type="ECO:0000256" key="7">
    <source>
        <dbReference type="ARBA" id="ARBA00022763"/>
    </source>
</evidence>
<dbReference type="InterPro" id="IPR006084">
    <property type="entry name" value="XPG/Rad2"/>
</dbReference>
<evidence type="ECO:0000256" key="11">
    <source>
        <dbReference type="ARBA" id="ARBA00023128"/>
    </source>
</evidence>
<feature type="region of interest" description="Disordered" evidence="16">
    <location>
        <begin position="355"/>
        <end position="395"/>
    </location>
</feature>
<comment type="subcellular location">
    <subcellularLocation>
        <location evidence="1 15">Mitochondrion</location>
    </subcellularLocation>
    <subcellularLocation>
        <location evidence="15">Nucleus</location>
        <location evidence="15">Nucleolus</location>
    </subcellularLocation>
    <subcellularLocation>
        <location evidence="15">Nucleus</location>
        <location evidence="15">Nucleoplasm</location>
    </subcellularLocation>
    <text evidence="15">Resides mostly in the nucleoli and relocalizes to the nucleoplasm upon DNA damage.</text>
</comment>
<keyword evidence="12 15" id="KW-0234">DNA repair</keyword>
<reference evidence="20" key="1">
    <citation type="submission" date="2017-01" db="EMBL/GenBank/DDBJ databases">
        <title>Comparative genomics of anhydrobiosis in the tardigrade Hypsibius dujardini.</title>
        <authorList>
            <person name="Yoshida Y."/>
            <person name="Koutsovoulos G."/>
            <person name="Laetsch D."/>
            <person name="Stevens L."/>
            <person name="Kumar S."/>
            <person name="Horikawa D."/>
            <person name="Ishino K."/>
            <person name="Komine S."/>
            <person name="Tomita M."/>
            <person name="Blaxter M."/>
            <person name="Arakawa K."/>
        </authorList>
    </citation>
    <scope>NUCLEOTIDE SEQUENCE [LARGE SCALE GENOMIC DNA]</scope>
    <source>
        <strain evidence="20">Z151</strain>
    </source>
</reference>
<comment type="similarity">
    <text evidence="14 15">Belongs to the XPG/RAD2 endonuclease family. FEN1 subfamily.</text>
</comment>
<evidence type="ECO:0000313" key="19">
    <source>
        <dbReference type="EMBL" id="OQV13890.1"/>
    </source>
</evidence>
<feature type="domain" description="XPG N-terminal" evidence="18">
    <location>
        <begin position="1"/>
        <end position="107"/>
    </location>
</feature>
<dbReference type="SUPFAM" id="SSF47807">
    <property type="entry name" value="5' to 3' exonuclease, C-terminal subdomain"/>
    <property type="match status" value="1"/>
</dbReference>
<evidence type="ECO:0000256" key="6">
    <source>
        <dbReference type="ARBA" id="ARBA00022759"/>
    </source>
</evidence>
<comment type="cofactor">
    <cofactor evidence="15">
        <name>Mg(2+)</name>
        <dbReference type="ChEBI" id="CHEBI:18420"/>
    </cofactor>
    <text evidence="15">Binds 2 magnesium ions per subunit. They probably participate in the reaction catalyzed by the enzyme. May bind an additional third magnesium ion after substrate binding.</text>
</comment>
<evidence type="ECO:0000256" key="9">
    <source>
        <dbReference type="ARBA" id="ARBA00022839"/>
    </source>
</evidence>
<evidence type="ECO:0000256" key="3">
    <source>
        <dbReference type="ARBA" id="ARBA00022705"/>
    </source>
</evidence>
<proteinExistence type="inferred from homology"/>
<keyword evidence="6 15" id="KW-0255">Endonuclease</keyword>
<gene>
    <name evidence="19" type="ORF">BV898_11887</name>
</gene>
<dbReference type="Pfam" id="PF00752">
    <property type="entry name" value="XPG_N"/>
    <property type="match status" value="1"/>
</dbReference>
<evidence type="ECO:0000259" key="18">
    <source>
        <dbReference type="SMART" id="SM00485"/>
    </source>
</evidence>
<keyword evidence="2 15" id="KW-0597">Phosphoprotein</keyword>
<dbReference type="GO" id="GO:0004523">
    <property type="term" value="F:RNA-DNA hybrid ribonuclease activity"/>
    <property type="evidence" value="ECO:0007669"/>
    <property type="project" value="TreeGrafter"/>
</dbReference>
<dbReference type="InterPro" id="IPR036279">
    <property type="entry name" value="5-3_exonuclease_C_sf"/>
</dbReference>
<dbReference type="SMART" id="SM00279">
    <property type="entry name" value="HhH2"/>
    <property type="match status" value="1"/>
</dbReference>
<keyword evidence="8 15" id="KW-0378">Hydrolase</keyword>
<keyword evidence="5 15" id="KW-0479">Metal-binding</keyword>
<keyword evidence="13 15" id="KW-0539">Nucleus</keyword>
<dbReference type="SUPFAM" id="SSF88723">
    <property type="entry name" value="PIN domain-like"/>
    <property type="match status" value="1"/>
</dbReference>
<evidence type="ECO:0000256" key="16">
    <source>
        <dbReference type="SAM" id="MobiDB-lite"/>
    </source>
</evidence>
<dbReference type="Pfam" id="PF00867">
    <property type="entry name" value="XPG_I"/>
    <property type="match status" value="1"/>
</dbReference>
<name>A0A1W0WF98_HYPEX</name>
<dbReference type="CDD" id="cd09907">
    <property type="entry name" value="H3TH_FEN1-Euk"/>
    <property type="match status" value="1"/>
</dbReference>
<dbReference type="AlphaFoldDB" id="A0A1W0WF98"/>
<dbReference type="GO" id="GO:0005730">
    <property type="term" value="C:nucleolus"/>
    <property type="evidence" value="ECO:0007669"/>
    <property type="project" value="UniProtKB-SubCell"/>
</dbReference>
<dbReference type="Proteomes" id="UP000192578">
    <property type="component" value="Unassembled WGS sequence"/>
</dbReference>
<dbReference type="InterPro" id="IPR006085">
    <property type="entry name" value="XPG_DNA_repair_N"/>
</dbReference>
<dbReference type="SMART" id="SM00485">
    <property type="entry name" value="XPGN"/>
    <property type="match status" value="1"/>
</dbReference>
<sequence length="395" mass="44328">MGIKDLSKLIQEHAPAAIKESEMKNYFGRKVAIDASMALYQFMIAIRGDGDVLTNETGDVTSHLMGMFYRTIRMLDNGIKPVWVFDGKPPELKSVTLAKRKERREGAEKDLEEAKEVGEGEDVEKFQRRLVRVTKQHNDEAKHLLKLMGVPYFEAPSEAEAQCAQLVRDGKVFATATEDMDALTFGSSILLRHMTFSEAKKMPILEVHLSKVLEDFGISHDQFIDLCILLGCDYCDSIRGIGPKKAFDLIKKHENLEGVLANLDKKKYPVPEDWPFEVVRQYFQKPEVTPGTDVTFKWEEPDEAGLIAYLCADKGFAEDRVRKQVDKLKKMKQAGPVQSRMGDFFKVIPSEAKPKPVIPAASDSKKKDTDSGSKRKGAPAEKKSASASKKPRCGR</sequence>
<dbReference type="Gene3D" id="1.10.150.20">
    <property type="entry name" value="5' to 3' exonuclease, C-terminal subdomain"/>
    <property type="match status" value="1"/>
</dbReference>
<keyword evidence="9 15" id="KW-0269">Exonuclease</keyword>
<dbReference type="InterPro" id="IPR029060">
    <property type="entry name" value="PIN-like_dom_sf"/>
</dbReference>
<dbReference type="GO" id="GO:0000287">
    <property type="term" value="F:magnesium ion binding"/>
    <property type="evidence" value="ECO:0007669"/>
    <property type="project" value="UniProtKB-UniRule"/>
</dbReference>
<keyword evidence="20" id="KW-1185">Reference proteome</keyword>
<evidence type="ECO:0000256" key="10">
    <source>
        <dbReference type="ARBA" id="ARBA00022842"/>
    </source>
</evidence>
<evidence type="ECO:0000256" key="5">
    <source>
        <dbReference type="ARBA" id="ARBA00022723"/>
    </source>
</evidence>
<evidence type="ECO:0000313" key="20">
    <source>
        <dbReference type="Proteomes" id="UP000192578"/>
    </source>
</evidence>
<dbReference type="EC" id="3.1.-.-" evidence="15"/>
<dbReference type="GO" id="GO:0008409">
    <property type="term" value="F:5'-3' exonuclease activity"/>
    <property type="evidence" value="ECO:0007669"/>
    <property type="project" value="UniProtKB-UniRule"/>
</dbReference>
<evidence type="ECO:0000256" key="1">
    <source>
        <dbReference type="ARBA" id="ARBA00004173"/>
    </source>
</evidence>
<feature type="compositionally biased region" description="Basic and acidic residues" evidence="16">
    <location>
        <begin position="363"/>
        <end position="384"/>
    </location>
</feature>
<dbReference type="GO" id="GO:0005654">
    <property type="term" value="C:nucleoplasm"/>
    <property type="evidence" value="ECO:0007669"/>
    <property type="project" value="UniProtKB-SubCell"/>
</dbReference>
<dbReference type="InterPro" id="IPR008918">
    <property type="entry name" value="HhH2"/>
</dbReference>
<evidence type="ECO:0000256" key="12">
    <source>
        <dbReference type="ARBA" id="ARBA00023204"/>
    </source>
</evidence>
<protein>
    <recommendedName>
        <fullName evidence="15">Flap endonuclease 1</fullName>
        <shortName evidence="15">FEN-1</shortName>
        <ecNumber evidence="15">3.1.-.-</ecNumber>
    </recommendedName>
    <alternativeName>
        <fullName evidence="15">Flap structure-specific endonuclease 1</fullName>
    </alternativeName>
</protein>
<keyword evidence="4 15" id="KW-0540">Nuclease</keyword>
<dbReference type="InterPro" id="IPR023426">
    <property type="entry name" value="Flap_endonuc"/>
</dbReference>
<dbReference type="GO" id="GO:0003677">
    <property type="term" value="F:DNA binding"/>
    <property type="evidence" value="ECO:0007669"/>
    <property type="project" value="UniProtKB-UniRule"/>
</dbReference>
<evidence type="ECO:0000256" key="8">
    <source>
        <dbReference type="ARBA" id="ARBA00022801"/>
    </source>
</evidence>
<evidence type="ECO:0000256" key="14">
    <source>
        <dbReference type="ARBA" id="ARBA00034726"/>
    </source>
</evidence>